<accession>A0A427A4I4</accession>
<organism evidence="1 2">
    <name type="scientific">Ensete ventricosum</name>
    <name type="common">Abyssinian banana</name>
    <name type="synonym">Musa ensete</name>
    <dbReference type="NCBI Taxonomy" id="4639"/>
    <lineage>
        <taxon>Eukaryota</taxon>
        <taxon>Viridiplantae</taxon>
        <taxon>Streptophyta</taxon>
        <taxon>Embryophyta</taxon>
        <taxon>Tracheophyta</taxon>
        <taxon>Spermatophyta</taxon>
        <taxon>Magnoliopsida</taxon>
        <taxon>Liliopsida</taxon>
        <taxon>Zingiberales</taxon>
        <taxon>Musaceae</taxon>
        <taxon>Ensete</taxon>
    </lineage>
</organism>
<dbReference type="AlphaFoldDB" id="A0A427A4I4"/>
<evidence type="ECO:0000313" key="2">
    <source>
        <dbReference type="Proteomes" id="UP000287651"/>
    </source>
</evidence>
<feature type="non-terminal residue" evidence="1">
    <location>
        <position position="1"/>
    </location>
</feature>
<name>A0A427A4I4_ENSVE</name>
<evidence type="ECO:0000313" key="1">
    <source>
        <dbReference type="EMBL" id="RRT71160.1"/>
    </source>
</evidence>
<protein>
    <submittedName>
        <fullName evidence="1">Uncharacterized protein</fullName>
    </submittedName>
</protein>
<dbReference type="EMBL" id="AMZH03003788">
    <property type="protein sequence ID" value="RRT71160.1"/>
    <property type="molecule type" value="Genomic_DNA"/>
</dbReference>
<proteinExistence type="predicted"/>
<reference evidence="1 2" key="1">
    <citation type="journal article" date="2014" name="Agronomy (Basel)">
        <title>A Draft Genome Sequence for Ensete ventricosum, the Drought-Tolerant Tree Against Hunger.</title>
        <authorList>
            <person name="Harrison J."/>
            <person name="Moore K.A."/>
            <person name="Paszkiewicz K."/>
            <person name="Jones T."/>
            <person name="Grant M."/>
            <person name="Ambacheew D."/>
            <person name="Muzemil S."/>
            <person name="Studholme D.J."/>
        </authorList>
    </citation>
    <scope>NUCLEOTIDE SEQUENCE [LARGE SCALE GENOMIC DNA]</scope>
</reference>
<dbReference type="Proteomes" id="UP000287651">
    <property type="component" value="Unassembled WGS sequence"/>
</dbReference>
<comment type="caution">
    <text evidence="1">The sequence shown here is derived from an EMBL/GenBank/DDBJ whole genome shotgun (WGS) entry which is preliminary data.</text>
</comment>
<sequence>DDDDDDDDDDGRRHAGSAIALADCPRHVLLLPLHRPFPCSCHLKLHVPASCRVAIEFCCCLGPCVTVGPCNLGITRRAEKEVRFARWRSHALSKPTTPGTYQNPLAGFHARSPLCAAAYSIGFQITRELRSTLLSYLLAEYGVGLIQNGLPILHLPEHEAQEADEEEEEDDDGFLEVILLYVDAVDDSEVPTVKYGYRKKMVMIDGSCSLALWIERDMADGG</sequence>
<gene>
    <name evidence="1" type="ORF">B296_00002826</name>
</gene>